<organism evidence="7 8">
    <name type="scientific">Fibroporia radiculosa</name>
    <dbReference type="NCBI Taxonomy" id="599839"/>
    <lineage>
        <taxon>Eukaryota</taxon>
        <taxon>Fungi</taxon>
        <taxon>Dikarya</taxon>
        <taxon>Basidiomycota</taxon>
        <taxon>Agaricomycotina</taxon>
        <taxon>Agaricomycetes</taxon>
        <taxon>Polyporales</taxon>
        <taxon>Fibroporiaceae</taxon>
        <taxon>Fibroporia</taxon>
    </lineage>
</organism>
<dbReference type="Gene3D" id="3.50.50.60">
    <property type="entry name" value="FAD/NAD(P)-binding domain"/>
    <property type="match status" value="1"/>
</dbReference>
<dbReference type="OrthoDB" id="2690153at2759"/>
<comment type="similarity">
    <text evidence="2">Belongs to the PheA/TfdB FAD monooxygenase family.</text>
</comment>
<dbReference type="GO" id="GO:0016709">
    <property type="term" value="F:oxidoreductase activity, acting on paired donors, with incorporation or reduction of molecular oxygen, NAD(P)H as one donor, and incorporation of one atom of oxygen"/>
    <property type="evidence" value="ECO:0007669"/>
    <property type="project" value="UniProtKB-ARBA"/>
</dbReference>
<keyword evidence="5" id="KW-0560">Oxidoreductase</keyword>
<dbReference type="Gene3D" id="3.40.30.120">
    <property type="match status" value="1"/>
</dbReference>
<dbReference type="PANTHER" id="PTHR43004">
    <property type="entry name" value="TRK SYSTEM POTASSIUM UPTAKE PROTEIN"/>
    <property type="match status" value="1"/>
</dbReference>
<dbReference type="STRING" id="599839.J4HTW0"/>
<sequence length="558" mass="60596">MSANIDVPVLIVGAGPTGLILALTLAKNGVPVRIVEKDAAFHVGQRGVGVQPRTLEIYQFLGALPDVKANGIPVLPFRAYKIGGGDDCVKTFYMSPPTEPTPAIPNPDSWLLGQNVAQRILRSHLAKYNCHVELGTTLHSFEQHDDSVVAKVVRTQADGAEISETIHCHWLVGADGSHSTVRKQLGLTFHGEQRAEEAVVGEIDVQGLDGNFLHNWGDPSTQMLLLRPTETKDVFAFAFLGSLDYKKILSDREELVGTLRKFSGRDDLVFGEVKSVGYFQPHIRMVNKFNVGRVFVAGDAAHVHSPAGGQGMNSSMQDVFNLGWKLALVEKGLASRTLLESYTDERLPVIAEMLKVTTELLNRRSARAREGELEGVRTERAYANEEKMKQLKVNYRWSAIVQDERKPFEENAPLDPYGILGDGVVRAGDRAPDAPGLVKVGTGQTLSLFDIFSPSYHTVLVFAGDDTTQVGSVIAVLKNYVSEVIRSVAIYGVDTAQPGVEGTDMVLLDKEGHARAGYAVEKGPMTVVVVRPDGVVGAIVLGAGGVQKYFEKIFSITA</sequence>
<dbReference type="InParanoid" id="J4HTW0"/>
<proteinExistence type="inferred from homology"/>
<evidence type="ECO:0000256" key="2">
    <source>
        <dbReference type="ARBA" id="ARBA00007801"/>
    </source>
</evidence>
<name>J4HTW0_9APHY</name>
<dbReference type="GO" id="GO:0071949">
    <property type="term" value="F:FAD binding"/>
    <property type="evidence" value="ECO:0007669"/>
    <property type="project" value="InterPro"/>
</dbReference>
<dbReference type="Gene3D" id="3.30.70.2450">
    <property type="match status" value="1"/>
</dbReference>
<evidence type="ECO:0000313" key="7">
    <source>
        <dbReference type="EMBL" id="CCL99757.1"/>
    </source>
</evidence>
<feature type="domain" description="FAD-binding" evidence="6">
    <location>
        <begin position="6"/>
        <end position="355"/>
    </location>
</feature>
<dbReference type="SUPFAM" id="SSF52833">
    <property type="entry name" value="Thioredoxin-like"/>
    <property type="match status" value="1"/>
</dbReference>
<dbReference type="InterPro" id="IPR036249">
    <property type="entry name" value="Thioredoxin-like_sf"/>
</dbReference>
<dbReference type="InterPro" id="IPR050641">
    <property type="entry name" value="RIFMO-like"/>
</dbReference>
<keyword evidence="8" id="KW-1185">Reference proteome</keyword>
<dbReference type="PANTHER" id="PTHR43004:SF19">
    <property type="entry name" value="BINDING MONOOXYGENASE, PUTATIVE (JCVI)-RELATED"/>
    <property type="match status" value="1"/>
</dbReference>
<dbReference type="SUPFAM" id="SSF51905">
    <property type="entry name" value="FAD/NAD(P)-binding domain"/>
    <property type="match status" value="1"/>
</dbReference>
<evidence type="ECO:0000256" key="3">
    <source>
        <dbReference type="ARBA" id="ARBA00022630"/>
    </source>
</evidence>
<dbReference type="Proteomes" id="UP000006352">
    <property type="component" value="Unassembled WGS sequence"/>
</dbReference>
<dbReference type="GeneID" id="24094668"/>
<evidence type="ECO:0000256" key="4">
    <source>
        <dbReference type="ARBA" id="ARBA00022827"/>
    </source>
</evidence>
<comment type="cofactor">
    <cofactor evidence="1">
        <name>FAD</name>
        <dbReference type="ChEBI" id="CHEBI:57692"/>
    </cofactor>
</comment>
<dbReference type="Pfam" id="PF01494">
    <property type="entry name" value="FAD_binding_3"/>
    <property type="match status" value="1"/>
</dbReference>
<dbReference type="InterPro" id="IPR002938">
    <property type="entry name" value="FAD-bd"/>
</dbReference>
<accession>J4HTW0</accession>
<protein>
    <recommendedName>
        <fullName evidence="6">FAD-binding domain-containing protein</fullName>
    </recommendedName>
</protein>
<gene>
    <name evidence="7" type="ORF">FIBRA_01779</name>
</gene>
<evidence type="ECO:0000259" key="6">
    <source>
        <dbReference type="Pfam" id="PF01494"/>
    </source>
</evidence>
<dbReference type="PRINTS" id="PR00420">
    <property type="entry name" value="RNGMNOXGNASE"/>
</dbReference>
<evidence type="ECO:0000256" key="1">
    <source>
        <dbReference type="ARBA" id="ARBA00001974"/>
    </source>
</evidence>
<dbReference type="InterPro" id="IPR036188">
    <property type="entry name" value="FAD/NAD-bd_sf"/>
</dbReference>
<keyword evidence="3" id="KW-0285">Flavoprotein</keyword>
<dbReference type="AlphaFoldDB" id="J4HTW0"/>
<dbReference type="RefSeq" id="XP_012179040.1">
    <property type="nucleotide sequence ID" value="XM_012323650.1"/>
</dbReference>
<dbReference type="HOGENOM" id="CLU_009665_20_3_1"/>
<reference evidence="7 8" key="1">
    <citation type="journal article" date="2012" name="Appl. Environ. Microbiol.">
        <title>Short-read sequencing for genomic analysis of the brown rot fungus Fibroporia radiculosa.</title>
        <authorList>
            <person name="Tang J.D."/>
            <person name="Perkins A.D."/>
            <person name="Sonstegard T.S."/>
            <person name="Schroeder S.G."/>
            <person name="Burgess S.C."/>
            <person name="Diehl S.V."/>
        </authorList>
    </citation>
    <scope>NUCLEOTIDE SEQUENCE [LARGE SCALE GENOMIC DNA]</scope>
    <source>
        <strain evidence="7 8">TFFH 294</strain>
    </source>
</reference>
<dbReference type="EMBL" id="HE796949">
    <property type="protein sequence ID" value="CCL99757.1"/>
    <property type="molecule type" value="Genomic_DNA"/>
</dbReference>
<evidence type="ECO:0000256" key="5">
    <source>
        <dbReference type="ARBA" id="ARBA00023002"/>
    </source>
</evidence>
<evidence type="ECO:0000313" key="8">
    <source>
        <dbReference type="Proteomes" id="UP000006352"/>
    </source>
</evidence>
<keyword evidence="4" id="KW-0274">FAD</keyword>